<name>A0A6J5MLY6_9CAUD</name>
<proteinExistence type="predicted"/>
<sequence>MSMETDKKIIGILLDLINESGTIMTSRFLGWSSQKEREEKTYSLIVEAVLKIKEVLGRGEGENNA</sequence>
<protein>
    <submittedName>
        <fullName evidence="1">Uncharacterized protein</fullName>
    </submittedName>
</protein>
<accession>A0A6J5MLY6</accession>
<reference evidence="1" key="1">
    <citation type="submission" date="2020-04" db="EMBL/GenBank/DDBJ databases">
        <authorList>
            <person name="Chiriac C."/>
            <person name="Salcher M."/>
            <person name="Ghai R."/>
            <person name="Kavagutti S V."/>
        </authorList>
    </citation>
    <scope>NUCLEOTIDE SEQUENCE</scope>
</reference>
<dbReference type="EMBL" id="LR796435">
    <property type="protein sequence ID" value="CAB4144599.1"/>
    <property type="molecule type" value="Genomic_DNA"/>
</dbReference>
<organism evidence="1">
    <name type="scientific">uncultured Caudovirales phage</name>
    <dbReference type="NCBI Taxonomy" id="2100421"/>
    <lineage>
        <taxon>Viruses</taxon>
        <taxon>Duplodnaviria</taxon>
        <taxon>Heunggongvirae</taxon>
        <taxon>Uroviricota</taxon>
        <taxon>Caudoviricetes</taxon>
        <taxon>Peduoviridae</taxon>
        <taxon>Maltschvirus</taxon>
        <taxon>Maltschvirus maltsch</taxon>
    </lineage>
</organism>
<gene>
    <name evidence="1" type="ORF">UFOVP457_54</name>
</gene>
<evidence type="ECO:0000313" key="1">
    <source>
        <dbReference type="EMBL" id="CAB4144599.1"/>
    </source>
</evidence>